<dbReference type="Proteomes" id="UP000716291">
    <property type="component" value="Unassembled WGS sequence"/>
</dbReference>
<reference evidence="2" key="1">
    <citation type="journal article" date="2020" name="Microb. Genom.">
        <title>Genetic diversity of clinical and environmental Mucorales isolates obtained from an investigation of mucormycosis cases among solid organ transplant recipients.</title>
        <authorList>
            <person name="Nguyen M.H."/>
            <person name="Kaul D."/>
            <person name="Muto C."/>
            <person name="Cheng S.J."/>
            <person name="Richter R.A."/>
            <person name="Bruno V.M."/>
            <person name="Liu G."/>
            <person name="Beyhan S."/>
            <person name="Sundermann A.J."/>
            <person name="Mounaud S."/>
            <person name="Pasculle A.W."/>
            <person name="Nierman W.C."/>
            <person name="Driscoll E."/>
            <person name="Cumbie R."/>
            <person name="Clancy C.J."/>
            <person name="Dupont C.L."/>
        </authorList>
    </citation>
    <scope>NUCLEOTIDE SEQUENCE</scope>
    <source>
        <strain evidence="2">GL11</strain>
    </source>
</reference>
<comment type="caution">
    <text evidence="2">The sequence shown here is derived from an EMBL/GenBank/DDBJ whole genome shotgun (WGS) entry which is preliminary data.</text>
</comment>
<organism evidence="2 3">
    <name type="scientific">Rhizopus oryzae</name>
    <name type="common">Mucormycosis agent</name>
    <name type="synonym">Rhizopus arrhizus var. delemar</name>
    <dbReference type="NCBI Taxonomy" id="64495"/>
    <lineage>
        <taxon>Eukaryota</taxon>
        <taxon>Fungi</taxon>
        <taxon>Fungi incertae sedis</taxon>
        <taxon>Mucoromycota</taxon>
        <taxon>Mucoromycotina</taxon>
        <taxon>Mucoromycetes</taxon>
        <taxon>Mucorales</taxon>
        <taxon>Mucorineae</taxon>
        <taxon>Rhizopodaceae</taxon>
        <taxon>Rhizopus</taxon>
    </lineage>
</organism>
<dbReference type="EMBL" id="JAANQT010009127">
    <property type="protein sequence ID" value="KAG1278345.1"/>
    <property type="molecule type" value="Genomic_DNA"/>
</dbReference>
<feature type="compositionally biased region" description="Polar residues" evidence="1">
    <location>
        <begin position="11"/>
        <end position="20"/>
    </location>
</feature>
<sequence>MDDSDSDSSMPRRSQNTTTAAMPPMPKAMRQPQAMNCSSGSKVDSSATVPEARHRPIASPICGSDA</sequence>
<dbReference type="AlphaFoldDB" id="A0A9P7BJD9"/>
<feature type="region of interest" description="Disordered" evidence="1">
    <location>
        <begin position="1"/>
        <end position="66"/>
    </location>
</feature>
<name>A0A9P7BJD9_RHIOR</name>
<protein>
    <submittedName>
        <fullName evidence="2">Uncharacterized protein</fullName>
    </submittedName>
</protein>
<evidence type="ECO:0000256" key="1">
    <source>
        <dbReference type="SAM" id="MobiDB-lite"/>
    </source>
</evidence>
<evidence type="ECO:0000313" key="2">
    <source>
        <dbReference type="EMBL" id="KAG1278345.1"/>
    </source>
</evidence>
<feature type="compositionally biased region" description="Polar residues" evidence="1">
    <location>
        <begin position="33"/>
        <end position="48"/>
    </location>
</feature>
<accession>A0A9P7BJD9</accession>
<keyword evidence="3" id="KW-1185">Reference proteome</keyword>
<proteinExistence type="predicted"/>
<gene>
    <name evidence="2" type="ORF">G6F64_014657</name>
</gene>
<evidence type="ECO:0000313" key="3">
    <source>
        <dbReference type="Proteomes" id="UP000716291"/>
    </source>
</evidence>